<dbReference type="PANTHER" id="PTHR10458">
    <property type="entry name" value="PEPTIDE DEFORMYLASE"/>
    <property type="match status" value="1"/>
</dbReference>
<feature type="binding site" evidence="2">
    <location>
        <position position="140"/>
    </location>
    <ligand>
        <name>Fe cation</name>
        <dbReference type="ChEBI" id="CHEBI:24875"/>
    </ligand>
</feature>
<sequence>MLEVITYPNPLLRQISKPVEIFDKELHTLLDGMYDVMLAKNGVGISAIQVAKPIRALLICIPDEDGNQHKEDLLEVINPEIIEKEGKILFSEGCLSVPEFYEEVKRYSKIKVIYQNRFGEKCEMVAQDYLAVAFQHEIDHLNGVLFIDKLSIIKRKKFEKGLKQKHKF</sequence>
<comment type="function">
    <text evidence="2">Removes the formyl group from the N-terminal Met of newly synthesized proteins. Requires at least a dipeptide for an efficient rate of reaction. N-terminal L-methionine is a prerequisite for activity but the enzyme has broad specificity at other positions.</text>
</comment>
<evidence type="ECO:0000256" key="2">
    <source>
        <dbReference type="HAMAP-Rule" id="MF_00163"/>
    </source>
</evidence>
<name>A0ABS7JP95_9HELI</name>
<dbReference type="SUPFAM" id="SSF56420">
    <property type="entry name" value="Peptide deformylase"/>
    <property type="match status" value="1"/>
</dbReference>
<dbReference type="Proteomes" id="UP000700059">
    <property type="component" value="Unassembled WGS sequence"/>
</dbReference>
<dbReference type="InterPro" id="IPR023635">
    <property type="entry name" value="Peptide_deformylase"/>
</dbReference>
<dbReference type="CDD" id="cd00487">
    <property type="entry name" value="Pep_deformylase"/>
    <property type="match status" value="1"/>
</dbReference>
<comment type="cofactor">
    <cofactor evidence="2">
        <name>Fe(2+)</name>
        <dbReference type="ChEBI" id="CHEBI:29033"/>
    </cofactor>
    <text evidence="2">Binds 1 Fe(2+) ion.</text>
</comment>
<dbReference type="NCBIfam" id="NF001159">
    <property type="entry name" value="PRK00150.1-3"/>
    <property type="match status" value="1"/>
</dbReference>
<dbReference type="Gene3D" id="3.90.45.10">
    <property type="entry name" value="Peptide deformylase"/>
    <property type="match status" value="1"/>
</dbReference>
<evidence type="ECO:0000256" key="1">
    <source>
        <dbReference type="ARBA" id="ARBA00010759"/>
    </source>
</evidence>
<feature type="active site" evidence="2">
    <location>
        <position position="137"/>
    </location>
</feature>
<dbReference type="PIRSF" id="PIRSF004749">
    <property type="entry name" value="Pep_def"/>
    <property type="match status" value="1"/>
</dbReference>
<evidence type="ECO:0000313" key="3">
    <source>
        <dbReference type="EMBL" id="MBX7491192.1"/>
    </source>
</evidence>
<protein>
    <recommendedName>
        <fullName evidence="2">Peptide deformylase</fullName>
        <shortName evidence="2">PDF</shortName>
        <ecNumber evidence="2">3.5.1.88</ecNumber>
    </recommendedName>
    <alternativeName>
        <fullName evidence="2">Polypeptide deformylase</fullName>
    </alternativeName>
</protein>
<dbReference type="Pfam" id="PF01327">
    <property type="entry name" value="Pep_deformylase"/>
    <property type="match status" value="1"/>
</dbReference>
<dbReference type="PRINTS" id="PR01576">
    <property type="entry name" value="PDEFORMYLASE"/>
</dbReference>
<dbReference type="RefSeq" id="WP_221532454.1">
    <property type="nucleotide sequence ID" value="NZ_JAIGYP010000009.1"/>
</dbReference>
<accession>A0ABS7JP95</accession>
<dbReference type="InterPro" id="IPR036821">
    <property type="entry name" value="Peptide_deformylase_sf"/>
</dbReference>
<comment type="similarity">
    <text evidence="1 2">Belongs to the polypeptide deformylase family.</text>
</comment>
<dbReference type="NCBIfam" id="TIGR00079">
    <property type="entry name" value="pept_deformyl"/>
    <property type="match status" value="1"/>
</dbReference>
<dbReference type="EC" id="3.5.1.88" evidence="2"/>
<evidence type="ECO:0000313" key="4">
    <source>
        <dbReference type="Proteomes" id="UP000700059"/>
    </source>
</evidence>
<dbReference type="HAMAP" id="MF_00163">
    <property type="entry name" value="Pep_deformylase"/>
    <property type="match status" value="1"/>
</dbReference>
<dbReference type="PANTHER" id="PTHR10458:SF22">
    <property type="entry name" value="PEPTIDE DEFORMYLASE"/>
    <property type="match status" value="1"/>
</dbReference>
<organism evidence="3 4">
    <name type="scientific">Helicobacter turcicus</name>
    <dbReference type="NCBI Taxonomy" id="2867412"/>
    <lineage>
        <taxon>Bacteria</taxon>
        <taxon>Pseudomonadati</taxon>
        <taxon>Campylobacterota</taxon>
        <taxon>Epsilonproteobacteria</taxon>
        <taxon>Campylobacterales</taxon>
        <taxon>Helicobacteraceae</taxon>
        <taxon>Helicobacter</taxon>
    </lineage>
</organism>
<dbReference type="EMBL" id="JAIGYQ010000009">
    <property type="protein sequence ID" value="MBX7491192.1"/>
    <property type="molecule type" value="Genomic_DNA"/>
</dbReference>
<feature type="binding site" evidence="2">
    <location>
        <position position="94"/>
    </location>
    <ligand>
        <name>Fe cation</name>
        <dbReference type="ChEBI" id="CHEBI:24875"/>
    </ligand>
</feature>
<keyword evidence="2 3" id="KW-0378">Hydrolase</keyword>
<keyword evidence="2" id="KW-0408">Iron</keyword>
<proteinExistence type="inferred from homology"/>
<gene>
    <name evidence="2 3" type="primary">def</name>
    <name evidence="3" type="ORF">K4G57_06935</name>
</gene>
<keyword evidence="4" id="KW-1185">Reference proteome</keyword>
<feature type="binding site" evidence="2">
    <location>
        <position position="136"/>
    </location>
    <ligand>
        <name>Fe cation</name>
        <dbReference type="ChEBI" id="CHEBI:24875"/>
    </ligand>
</feature>
<keyword evidence="2" id="KW-0479">Metal-binding</keyword>
<keyword evidence="2" id="KW-0648">Protein biosynthesis</keyword>
<dbReference type="GO" id="GO:0042586">
    <property type="term" value="F:peptide deformylase activity"/>
    <property type="evidence" value="ECO:0007669"/>
    <property type="project" value="UniProtKB-EC"/>
</dbReference>
<reference evidence="3 4" key="1">
    <citation type="submission" date="2021-08" db="EMBL/GenBank/DDBJ databases">
        <title>Helicobacter spp. isolated from feces of Anatolian Ground Squirrel (Spermophilus xanthoprymnus) in Turkey.</title>
        <authorList>
            <person name="Aydin F."/>
            <person name="Abay S."/>
            <person name="Kayman T."/>
            <person name="Karakaya E."/>
            <person name="Saticioglu I.B."/>
        </authorList>
    </citation>
    <scope>NUCLEOTIDE SEQUENCE [LARGE SCALE GENOMIC DNA]</scope>
    <source>
        <strain evidence="3 4">Faydin-H70</strain>
    </source>
</reference>
<comment type="catalytic activity">
    <reaction evidence="2">
        <text>N-terminal N-formyl-L-methionyl-[peptide] + H2O = N-terminal L-methionyl-[peptide] + formate</text>
        <dbReference type="Rhea" id="RHEA:24420"/>
        <dbReference type="Rhea" id="RHEA-COMP:10639"/>
        <dbReference type="Rhea" id="RHEA-COMP:10640"/>
        <dbReference type="ChEBI" id="CHEBI:15377"/>
        <dbReference type="ChEBI" id="CHEBI:15740"/>
        <dbReference type="ChEBI" id="CHEBI:49298"/>
        <dbReference type="ChEBI" id="CHEBI:64731"/>
        <dbReference type="EC" id="3.5.1.88"/>
    </reaction>
</comment>
<comment type="caution">
    <text evidence="3">The sequence shown here is derived from an EMBL/GenBank/DDBJ whole genome shotgun (WGS) entry which is preliminary data.</text>
</comment>